<gene>
    <name evidence="3" type="ORF">BDK89_1652</name>
</gene>
<dbReference type="Pfam" id="PF23451">
    <property type="entry name" value="Zn_ribbon_PaaD"/>
    <property type="match status" value="1"/>
</dbReference>
<dbReference type="NCBIfam" id="TIGR02159">
    <property type="entry name" value="PA_CoA_Oxy4"/>
    <property type="match status" value="1"/>
</dbReference>
<feature type="domain" description="MIP18 family-like" evidence="1">
    <location>
        <begin position="16"/>
        <end position="71"/>
    </location>
</feature>
<proteinExistence type="predicted"/>
<evidence type="ECO:0000259" key="2">
    <source>
        <dbReference type="Pfam" id="PF23451"/>
    </source>
</evidence>
<keyword evidence="4" id="KW-1185">Reference proteome</keyword>
<accession>A0A4R7HZ33</accession>
<feature type="domain" description="PaaD zinc beta ribbon" evidence="2">
    <location>
        <begin position="119"/>
        <end position="160"/>
    </location>
</feature>
<organism evidence="3 4">
    <name type="scientific">Ilumatobacter fluminis</name>
    <dbReference type="NCBI Taxonomy" id="467091"/>
    <lineage>
        <taxon>Bacteria</taxon>
        <taxon>Bacillati</taxon>
        <taxon>Actinomycetota</taxon>
        <taxon>Acidimicrobiia</taxon>
        <taxon>Acidimicrobiales</taxon>
        <taxon>Ilumatobacteraceae</taxon>
        <taxon>Ilumatobacter</taxon>
    </lineage>
</organism>
<comment type="caution">
    <text evidence="3">The sequence shown here is derived from an EMBL/GenBank/DDBJ whole genome shotgun (WGS) entry which is preliminary data.</text>
</comment>
<reference evidence="3 4" key="1">
    <citation type="submission" date="2019-03" db="EMBL/GenBank/DDBJ databases">
        <title>Sequencing the genomes of 1000 actinobacteria strains.</title>
        <authorList>
            <person name="Klenk H.-P."/>
        </authorList>
    </citation>
    <scope>NUCLEOTIDE SEQUENCE [LARGE SCALE GENOMIC DNA]</scope>
    <source>
        <strain evidence="3 4">DSM 18936</strain>
    </source>
</reference>
<dbReference type="SUPFAM" id="SSF117916">
    <property type="entry name" value="Fe-S cluster assembly (FSCA) domain-like"/>
    <property type="match status" value="1"/>
</dbReference>
<evidence type="ECO:0000313" key="3">
    <source>
        <dbReference type="EMBL" id="TDT16070.1"/>
    </source>
</evidence>
<dbReference type="AlphaFoldDB" id="A0A4R7HZ33"/>
<evidence type="ECO:0000313" key="4">
    <source>
        <dbReference type="Proteomes" id="UP000294558"/>
    </source>
</evidence>
<protein>
    <submittedName>
        <fullName evidence="3">Ring-1,2-phenylacetyl-CoA epoxidase subunit PaaD</fullName>
    </submittedName>
</protein>
<dbReference type="EMBL" id="SOAU01000001">
    <property type="protein sequence ID" value="TDT16070.1"/>
    <property type="molecule type" value="Genomic_DNA"/>
</dbReference>
<dbReference type="PANTHER" id="PTHR42831:SF3">
    <property type="entry name" value="1,2-PHENYLACETYL-COA EPOXIDASE, SUBUNIT D-RELATED"/>
    <property type="match status" value="1"/>
</dbReference>
<dbReference type="InterPro" id="IPR052339">
    <property type="entry name" value="Fe-S_Maturation_MIP18"/>
</dbReference>
<dbReference type="PANTHER" id="PTHR42831">
    <property type="entry name" value="FE-S PROTEIN MATURATION AUXILIARY FACTOR YITW"/>
    <property type="match status" value="1"/>
</dbReference>
<dbReference type="RefSeq" id="WP_133868471.1">
    <property type="nucleotide sequence ID" value="NZ_SOAU01000001.1"/>
</dbReference>
<dbReference type="InterPro" id="IPR011883">
    <property type="entry name" value="PaaD-like"/>
</dbReference>
<dbReference type="Proteomes" id="UP000294558">
    <property type="component" value="Unassembled WGS sequence"/>
</dbReference>
<sequence length="162" mass="17403">MVTDTVDLDTLDRLVRDVDDPELPHVTIGDLGIVRSVDVDGDRAVVVLTPTYSGCPATEQIRDDVADAVTDAGFVADIRVTLSPAWSTDWITERGRTRLRQAGITPPPPAPEPGVVPVEFPVACPRCGSRRTRLVSQFGATACKASHVCTSCTEPFEAFKAL</sequence>
<dbReference type="Gene3D" id="3.30.300.130">
    <property type="entry name" value="Fe-S cluster assembly (FSCA)"/>
    <property type="match status" value="1"/>
</dbReference>
<dbReference type="OrthoDB" id="3684942at2"/>
<dbReference type="InterPro" id="IPR002744">
    <property type="entry name" value="MIP18-like"/>
</dbReference>
<dbReference type="InterPro" id="IPR056572">
    <property type="entry name" value="Zn_ribbon_PaaD"/>
</dbReference>
<evidence type="ECO:0000259" key="1">
    <source>
        <dbReference type="Pfam" id="PF01883"/>
    </source>
</evidence>
<name>A0A4R7HZ33_9ACTN</name>
<dbReference type="InterPro" id="IPR034904">
    <property type="entry name" value="FSCA_dom_sf"/>
</dbReference>
<dbReference type="Pfam" id="PF01883">
    <property type="entry name" value="FeS_assembly_P"/>
    <property type="match status" value="1"/>
</dbReference>